<name>A0A328B102_9CAUL</name>
<feature type="transmembrane region" description="Helical" evidence="1">
    <location>
        <begin position="122"/>
        <end position="143"/>
    </location>
</feature>
<gene>
    <name evidence="2" type="ORF">DJ021_10110</name>
</gene>
<organism evidence="2 3">
    <name type="scientific">Phenylobacterium hankyongense</name>
    <dbReference type="NCBI Taxonomy" id="1813876"/>
    <lineage>
        <taxon>Bacteria</taxon>
        <taxon>Pseudomonadati</taxon>
        <taxon>Pseudomonadota</taxon>
        <taxon>Alphaproteobacteria</taxon>
        <taxon>Caulobacterales</taxon>
        <taxon>Caulobacteraceae</taxon>
        <taxon>Phenylobacterium</taxon>
    </lineage>
</organism>
<comment type="caution">
    <text evidence="2">The sequence shown here is derived from an EMBL/GenBank/DDBJ whole genome shotgun (WGS) entry which is preliminary data.</text>
</comment>
<evidence type="ECO:0000313" key="3">
    <source>
        <dbReference type="Proteomes" id="UP000249842"/>
    </source>
</evidence>
<dbReference type="EMBL" id="QFYP01000001">
    <property type="protein sequence ID" value="RAK60131.1"/>
    <property type="molecule type" value="Genomic_DNA"/>
</dbReference>
<keyword evidence="1" id="KW-0472">Membrane</keyword>
<sequence length="158" mass="17378">MAFTRAWRNFKRMQDMTVAVASLIYAAAAVHGFSRLPGDATMVLRWILLWPLLYLLPSLVAPLVIPPLRRWLAKYVWMSFQAGFGQTPGSIVTGLILLMGAALFIYWQIAAVAATGTYRANVFAAYAAGIGILAAQAVLVRTLERLPDVRARITEPEA</sequence>
<reference evidence="3" key="1">
    <citation type="submission" date="2018-05" db="EMBL/GenBank/DDBJ databases">
        <authorList>
            <person name="Li X."/>
        </authorList>
    </citation>
    <scope>NUCLEOTIDE SEQUENCE [LARGE SCALE GENOMIC DNA]</scope>
    <source>
        <strain evidence="3">HKS-05</strain>
    </source>
</reference>
<dbReference type="RefSeq" id="WP_111457424.1">
    <property type="nucleotide sequence ID" value="NZ_QFYP01000001.1"/>
</dbReference>
<keyword evidence="1" id="KW-0812">Transmembrane</keyword>
<feature type="transmembrane region" description="Helical" evidence="1">
    <location>
        <begin position="48"/>
        <end position="68"/>
    </location>
</feature>
<dbReference type="AlphaFoldDB" id="A0A328B102"/>
<keyword evidence="1" id="KW-1133">Transmembrane helix</keyword>
<evidence type="ECO:0000256" key="1">
    <source>
        <dbReference type="SAM" id="Phobius"/>
    </source>
</evidence>
<proteinExistence type="predicted"/>
<protein>
    <submittedName>
        <fullName evidence="2">Uncharacterized protein</fullName>
    </submittedName>
</protein>
<keyword evidence="3" id="KW-1185">Reference proteome</keyword>
<accession>A0A328B102</accession>
<evidence type="ECO:0000313" key="2">
    <source>
        <dbReference type="EMBL" id="RAK60131.1"/>
    </source>
</evidence>
<dbReference type="Proteomes" id="UP000249842">
    <property type="component" value="Unassembled WGS sequence"/>
</dbReference>
<feature type="transmembrane region" description="Helical" evidence="1">
    <location>
        <begin position="89"/>
        <end position="110"/>
    </location>
</feature>
<dbReference type="OrthoDB" id="7210495at2"/>